<dbReference type="Proteomes" id="UP000811246">
    <property type="component" value="Chromosome 1"/>
</dbReference>
<dbReference type="AlphaFoldDB" id="A0A922K503"/>
<evidence type="ECO:0000313" key="2">
    <source>
        <dbReference type="Proteomes" id="UP000811246"/>
    </source>
</evidence>
<accession>A0A922K503</accession>
<evidence type="ECO:0000313" key="1">
    <source>
        <dbReference type="EMBL" id="KAG6732366.1"/>
    </source>
</evidence>
<organism evidence="1 2">
    <name type="scientific">Carya illinoinensis</name>
    <name type="common">Pecan</name>
    <dbReference type="NCBI Taxonomy" id="32201"/>
    <lineage>
        <taxon>Eukaryota</taxon>
        <taxon>Viridiplantae</taxon>
        <taxon>Streptophyta</taxon>
        <taxon>Embryophyta</taxon>
        <taxon>Tracheophyta</taxon>
        <taxon>Spermatophyta</taxon>
        <taxon>Magnoliopsida</taxon>
        <taxon>eudicotyledons</taxon>
        <taxon>Gunneridae</taxon>
        <taxon>Pentapetalae</taxon>
        <taxon>rosids</taxon>
        <taxon>fabids</taxon>
        <taxon>Fagales</taxon>
        <taxon>Juglandaceae</taxon>
        <taxon>Carya</taxon>
    </lineage>
</organism>
<sequence length="127" mass="14848">MGTIWGHQETIYMGRHQHEVNPKTVRVSLSPTTNRLIQSQLPIGQGFHPYPQAFLLRDYTPIFPNWKIPLRNLRGGKFPFRTRNKEKFLHPVLHVRVASFKSSQCLPIVFLTKIEIVTFRCLQVIKI</sequence>
<gene>
    <name evidence="1" type="ORF">I3842_01G173200</name>
</gene>
<proteinExistence type="predicted"/>
<dbReference type="EMBL" id="CM031825">
    <property type="protein sequence ID" value="KAG6732366.1"/>
    <property type="molecule type" value="Genomic_DNA"/>
</dbReference>
<comment type="caution">
    <text evidence="1">The sequence shown here is derived from an EMBL/GenBank/DDBJ whole genome shotgun (WGS) entry which is preliminary data.</text>
</comment>
<reference evidence="1" key="1">
    <citation type="submission" date="2021-01" db="EMBL/GenBank/DDBJ databases">
        <authorList>
            <person name="Lovell J.T."/>
            <person name="Bentley N."/>
            <person name="Bhattarai G."/>
            <person name="Jenkins J.W."/>
            <person name="Sreedasyam A."/>
            <person name="Alarcon Y."/>
            <person name="Bock C."/>
            <person name="Boston L."/>
            <person name="Carlson J."/>
            <person name="Cervantes K."/>
            <person name="Clermont K."/>
            <person name="Krom N."/>
            <person name="Kubenka K."/>
            <person name="Mamidi S."/>
            <person name="Mattison C."/>
            <person name="Monteros M."/>
            <person name="Pisani C."/>
            <person name="Plott C."/>
            <person name="Rajasekar S."/>
            <person name="Rhein H.S."/>
            <person name="Rohla C."/>
            <person name="Song M."/>
            <person name="Hilaire R.S."/>
            <person name="Shu S."/>
            <person name="Wells L."/>
            <person name="Wang X."/>
            <person name="Webber J."/>
            <person name="Heerema R.J."/>
            <person name="Klein P."/>
            <person name="Conner P."/>
            <person name="Grauke L."/>
            <person name="Grimwood J."/>
            <person name="Schmutz J."/>
            <person name="Randall J.J."/>
        </authorList>
    </citation>
    <scope>NUCLEOTIDE SEQUENCE</scope>
    <source>
        <tissue evidence="1">Leaf</tissue>
    </source>
</reference>
<name>A0A922K503_CARIL</name>
<protein>
    <submittedName>
        <fullName evidence="1">Uncharacterized protein</fullName>
    </submittedName>
</protein>